<name>A0A5R9H5K2_9BACT</name>
<keyword evidence="4" id="KW-0233">DNA recombination</keyword>
<evidence type="ECO:0000256" key="6">
    <source>
        <dbReference type="SAM" id="Phobius"/>
    </source>
</evidence>
<comment type="similarity">
    <text evidence="2">Belongs to the RmuC family.</text>
</comment>
<evidence type="ECO:0000313" key="7">
    <source>
        <dbReference type="EMBL" id="TLS71362.1"/>
    </source>
</evidence>
<evidence type="ECO:0000256" key="2">
    <source>
        <dbReference type="ARBA" id="ARBA00009840"/>
    </source>
</evidence>
<comment type="caution">
    <text evidence="7">The sequence shown here is derived from an EMBL/GenBank/DDBJ whole genome shotgun (WGS) entry which is preliminary data.</text>
</comment>
<gene>
    <name evidence="7" type="primary">rmuC</name>
    <name evidence="7" type="ORF">FE246_07050</name>
</gene>
<evidence type="ECO:0000313" key="8">
    <source>
        <dbReference type="Proteomes" id="UP000308001"/>
    </source>
</evidence>
<proteinExistence type="inferred from homology"/>
<evidence type="ECO:0000256" key="5">
    <source>
        <dbReference type="SAM" id="Coils"/>
    </source>
</evidence>
<protein>
    <submittedName>
        <fullName evidence="7">DNA recombination protein RmuC</fullName>
    </submittedName>
</protein>
<dbReference type="GO" id="GO:0006310">
    <property type="term" value="P:DNA recombination"/>
    <property type="evidence" value="ECO:0007669"/>
    <property type="project" value="UniProtKB-KW"/>
</dbReference>
<sequence length="456" mass="52944">MIEFLSSINPISTILFFTLLIFFLTIFFIFILRNSSKIQNRELELQIIKTDDLLNKNDELLKAYKLLENQNIDLKIENSSLKTNVDLEIKNKQNIKDDFEEQSKKLELKLNEIMQNSLEKRLEKFDENSVKTLDNVLKPFKENLEGFKKKVEENQESSIKKFAELSKEIEFVSLAGLNISKEAQNLTQALKGKKQTQGSWGEMILESVLEYSGLLKNIHYFTQESYKDEQGKIKRPDVIIKLPQNRSMIIDSKVSLVDYDEYIRAETNEQREISLNNIVNSFKNHIDTLDSKDYAHYKMGTLQYVFMFIPIEGAFSLAVQKDPTLYEYALKKHIAIVNPSTLTISLRTIYLYWQSEQSSTMATKLFDEAGKLYDKILGFSDNFYKIKNQLLTLSNTYETASKQLSEGNGNILNRVENLKKLGAKTTKTLKDSKIEFEDFDDVEAEVYLLNQNEKKD</sequence>
<dbReference type="Proteomes" id="UP000308001">
    <property type="component" value="Unassembled WGS sequence"/>
</dbReference>
<evidence type="ECO:0000256" key="1">
    <source>
        <dbReference type="ARBA" id="ARBA00003416"/>
    </source>
</evidence>
<dbReference type="EMBL" id="VBUF01000004">
    <property type="protein sequence ID" value="TLS71362.1"/>
    <property type="molecule type" value="Genomic_DNA"/>
</dbReference>
<dbReference type="PANTHER" id="PTHR30563:SF0">
    <property type="entry name" value="DNA RECOMBINATION PROTEIN RMUC"/>
    <property type="match status" value="1"/>
</dbReference>
<evidence type="ECO:0000256" key="3">
    <source>
        <dbReference type="ARBA" id="ARBA00023054"/>
    </source>
</evidence>
<dbReference type="PANTHER" id="PTHR30563">
    <property type="entry name" value="DNA RECOMBINATION PROTEIN RMUC"/>
    <property type="match status" value="1"/>
</dbReference>
<keyword evidence="6" id="KW-1133">Transmembrane helix</keyword>
<keyword evidence="6" id="KW-0472">Membrane</keyword>
<dbReference type="InterPro" id="IPR003798">
    <property type="entry name" value="DNA_recombination_RmuC"/>
</dbReference>
<reference evidence="7 8" key="1">
    <citation type="submission" date="2019-05" db="EMBL/GenBank/DDBJ databases">
        <title>Arcobacter cibarius and Arcobacter thereius providing challenges in identification an antibiotic susceptibility and Quinolone resistance.</title>
        <authorList>
            <person name="Busch A."/>
            <person name="Hanel I."/>
            <person name="Hotzel H."/>
            <person name="Tomaso H."/>
        </authorList>
    </citation>
    <scope>NUCLEOTIDE SEQUENCE [LARGE SCALE GENOMIC DNA]</scope>
    <source>
        <strain evidence="7 8">17CS1191_2</strain>
    </source>
</reference>
<dbReference type="Pfam" id="PF02646">
    <property type="entry name" value="RmuC"/>
    <property type="match status" value="1"/>
</dbReference>
<feature type="transmembrane region" description="Helical" evidence="6">
    <location>
        <begin position="12"/>
        <end position="32"/>
    </location>
</feature>
<feature type="coiled-coil region" evidence="5">
    <location>
        <begin position="50"/>
        <end position="116"/>
    </location>
</feature>
<dbReference type="RefSeq" id="WP_138142953.1">
    <property type="nucleotide sequence ID" value="NZ_VBUF01000004.1"/>
</dbReference>
<comment type="function">
    <text evidence="1">Involved in DNA recombination.</text>
</comment>
<evidence type="ECO:0000256" key="4">
    <source>
        <dbReference type="ARBA" id="ARBA00023172"/>
    </source>
</evidence>
<keyword evidence="3 5" id="KW-0175">Coiled coil</keyword>
<organism evidence="7 8">
    <name type="scientific">Aliarcobacter thereius</name>
    <dbReference type="NCBI Taxonomy" id="544718"/>
    <lineage>
        <taxon>Bacteria</taxon>
        <taxon>Pseudomonadati</taxon>
        <taxon>Campylobacterota</taxon>
        <taxon>Epsilonproteobacteria</taxon>
        <taxon>Campylobacterales</taxon>
        <taxon>Arcobacteraceae</taxon>
        <taxon>Aliarcobacter</taxon>
    </lineage>
</organism>
<dbReference type="AlphaFoldDB" id="A0A5R9H5K2"/>
<keyword evidence="6" id="KW-0812">Transmembrane</keyword>
<accession>A0A5R9H5K2</accession>